<organism evidence="3 4">
    <name type="scientific">Hyphococcus flavus</name>
    <dbReference type="NCBI Taxonomy" id="1866326"/>
    <lineage>
        <taxon>Bacteria</taxon>
        <taxon>Pseudomonadati</taxon>
        <taxon>Pseudomonadota</taxon>
        <taxon>Alphaproteobacteria</taxon>
        <taxon>Parvularculales</taxon>
        <taxon>Parvularculaceae</taxon>
        <taxon>Hyphococcus</taxon>
    </lineage>
</organism>
<dbReference type="RefSeq" id="WP_274492131.1">
    <property type="nucleotide sequence ID" value="NZ_CP118166.1"/>
</dbReference>
<dbReference type="PROSITE" id="PS51257">
    <property type="entry name" value="PROKAR_LIPOPROTEIN"/>
    <property type="match status" value="1"/>
</dbReference>
<keyword evidence="4" id="KW-1185">Reference proteome</keyword>
<dbReference type="KEGG" id="hfl:PUV54_10210"/>
<name>A0AAE9ZAQ6_9PROT</name>
<feature type="chain" id="PRO_5042205936" evidence="1">
    <location>
        <begin position="18"/>
        <end position="181"/>
    </location>
</feature>
<sequence length="181" mass="20325">MRSLLISLALVVVSACAPKGYTPYYANPAAPKPERNYDQISLERTACFGFCPIYKVVVNEDDVLSFRGERFVAETGGAISKRLPDGSFKDLLKVTRTYGFSELDTRYPNEAGDNCGPVATDMPSVIVEAETKSFNHQVQWYQGCMNFNGRERFEAMLTEMEAIFDIDDWIGAREDFMGGER</sequence>
<dbReference type="AlphaFoldDB" id="A0AAE9ZAQ6"/>
<reference evidence="3" key="1">
    <citation type="submission" date="2023-02" db="EMBL/GenBank/DDBJ databases">
        <title>Genome sequence of Hyphococcus flavus.</title>
        <authorList>
            <person name="Rong J.-C."/>
            <person name="Zhao Q."/>
            <person name="Yi M."/>
            <person name="Wu J.-Y."/>
        </authorList>
    </citation>
    <scope>NUCLEOTIDE SEQUENCE</scope>
    <source>
        <strain evidence="3">MCCC 1K03223</strain>
    </source>
</reference>
<keyword evidence="1" id="KW-0732">Signal</keyword>
<evidence type="ECO:0000256" key="1">
    <source>
        <dbReference type="SAM" id="SignalP"/>
    </source>
</evidence>
<accession>A0AAE9ZAQ6</accession>
<dbReference type="InterPro" id="IPR045497">
    <property type="entry name" value="DUF6438"/>
</dbReference>
<dbReference type="Proteomes" id="UP001214043">
    <property type="component" value="Chromosome"/>
</dbReference>
<evidence type="ECO:0000313" key="4">
    <source>
        <dbReference type="Proteomes" id="UP001214043"/>
    </source>
</evidence>
<dbReference type="EMBL" id="CP118166">
    <property type="protein sequence ID" value="WDI30331.1"/>
    <property type="molecule type" value="Genomic_DNA"/>
</dbReference>
<evidence type="ECO:0000259" key="2">
    <source>
        <dbReference type="Pfam" id="PF20033"/>
    </source>
</evidence>
<protein>
    <submittedName>
        <fullName evidence="3">DUF6438 domain-containing protein</fullName>
    </submittedName>
</protein>
<feature type="signal peptide" evidence="1">
    <location>
        <begin position="1"/>
        <end position="17"/>
    </location>
</feature>
<dbReference type="Pfam" id="PF20033">
    <property type="entry name" value="DUF6438"/>
    <property type="match status" value="1"/>
</dbReference>
<evidence type="ECO:0000313" key="3">
    <source>
        <dbReference type="EMBL" id="WDI30331.1"/>
    </source>
</evidence>
<feature type="domain" description="DUF6438" evidence="2">
    <location>
        <begin position="38"/>
        <end position="161"/>
    </location>
</feature>
<gene>
    <name evidence="3" type="ORF">PUV54_10210</name>
</gene>
<proteinExistence type="predicted"/>